<evidence type="ECO:0000313" key="26">
    <source>
        <dbReference type="EMBL" id="KAF2892511.1"/>
    </source>
</evidence>
<dbReference type="InterPro" id="IPR014782">
    <property type="entry name" value="Peptidase_M1_dom"/>
</dbReference>
<dbReference type="PANTHER" id="PTHR11533:SF290">
    <property type="entry name" value="AMINOPEPTIDASE"/>
    <property type="match status" value="1"/>
</dbReference>
<evidence type="ECO:0000259" key="23">
    <source>
        <dbReference type="Pfam" id="PF01433"/>
    </source>
</evidence>
<evidence type="ECO:0000256" key="17">
    <source>
        <dbReference type="ARBA" id="ARBA00023180"/>
    </source>
</evidence>
<dbReference type="Proteomes" id="UP000801492">
    <property type="component" value="Unassembled WGS sequence"/>
</dbReference>
<name>A0A8K0CWB4_IGNLU</name>
<feature type="site" description="Transition state stabilizer" evidence="21">
    <location>
        <position position="444"/>
    </location>
</feature>
<evidence type="ECO:0000313" key="27">
    <source>
        <dbReference type="Proteomes" id="UP000801492"/>
    </source>
</evidence>
<dbReference type="Gene3D" id="1.25.50.20">
    <property type="match status" value="1"/>
</dbReference>
<dbReference type="EC" id="3.4.11.-" evidence="22"/>
<keyword evidence="11 22" id="KW-0378">Hydrolase</keyword>
<evidence type="ECO:0000256" key="10">
    <source>
        <dbReference type="ARBA" id="ARBA00022729"/>
    </source>
</evidence>
<evidence type="ECO:0000256" key="9">
    <source>
        <dbReference type="ARBA" id="ARBA00022723"/>
    </source>
</evidence>
<keyword evidence="17" id="KW-0325">Glycoprotein</keyword>
<dbReference type="FunFam" id="2.60.40.1910:FF:000008">
    <property type="entry name" value="Aminopeptidase"/>
    <property type="match status" value="1"/>
</dbReference>
<evidence type="ECO:0000256" key="13">
    <source>
        <dbReference type="ARBA" id="ARBA00022968"/>
    </source>
</evidence>
<keyword evidence="27" id="KW-1185">Reference proteome</keyword>
<evidence type="ECO:0000256" key="11">
    <source>
        <dbReference type="ARBA" id="ARBA00022801"/>
    </source>
</evidence>
<dbReference type="CDD" id="cd09601">
    <property type="entry name" value="M1_APN-Q_like"/>
    <property type="match status" value="1"/>
</dbReference>
<evidence type="ECO:0000256" key="5">
    <source>
        <dbReference type="ARBA" id="ARBA00022475"/>
    </source>
</evidence>
<evidence type="ECO:0000256" key="18">
    <source>
        <dbReference type="ARBA" id="ARBA00023288"/>
    </source>
</evidence>
<dbReference type="SUPFAM" id="SSF63737">
    <property type="entry name" value="Leukotriene A4 hydrolase N-terminal domain"/>
    <property type="match status" value="1"/>
</dbReference>
<keyword evidence="9 20" id="KW-0479">Metal-binding</keyword>
<dbReference type="GO" id="GO:0005615">
    <property type="term" value="C:extracellular space"/>
    <property type="evidence" value="ECO:0007669"/>
    <property type="project" value="TreeGrafter"/>
</dbReference>
<evidence type="ECO:0000256" key="8">
    <source>
        <dbReference type="ARBA" id="ARBA00022692"/>
    </source>
</evidence>
<evidence type="ECO:0000256" key="15">
    <source>
        <dbReference type="ARBA" id="ARBA00023049"/>
    </source>
</evidence>
<feature type="domain" description="ERAP1-like C-terminal" evidence="24">
    <location>
        <begin position="599"/>
        <end position="808"/>
    </location>
</feature>
<evidence type="ECO:0000256" key="2">
    <source>
        <dbReference type="ARBA" id="ARBA00004609"/>
    </source>
</evidence>
<comment type="caution">
    <text evidence="26">The sequence shown here is derived from an EMBL/GenBank/DDBJ whole genome shotgun (WGS) entry which is preliminary data.</text>
</comment>
<dbReference type="GO" id="GO:0042277">
    <property type="term" value="F:peptide binding"/>
    <property type="evidence" value="ECO:0007669"/>
    <property type="project" value="TreeGrafter"/>
</dbReference>
<gene>
    <name evidence="26" type="ORF">ILUMI_13663</name>
</gene>
<dbReference type="GO" id="GO:0005886">
    <property type="term" value="C:plasma membrane"/>
    <property type="evidence" value="ECO:0007669"/>
    <property type="project" value="UniProtKB-SubCell"/>
</dbReference>
<dbReference type="Pfam" id="PF01433">
    <property type="entry name" value="Peptidase_M1"/>
    <property type="match status" value="1"/>
</dbReference>
<keyword evidence="6" id="KW-0336">GPI-anchor</keyword>
<evidence type="ECO:0000256" key="6">
    <source>
        <dbReference type="ARBA" id="ARBA00022622"/>
    </source>
</evidence>
<keyword evidence="15 22" id="KW-0482">Metalloprotease</keyword>
<evidence type="ECO:0000256" key="21">
    <source>
        <dbReference type="PIRSR" id="PIRSR634016-4"/>
    </source>
</evidence>
<sequence length="874" mass="100367">MLYQVGVFRMEVLAGILLVLFLVHFSFGGPLSRQVTAKPEKDSSKYRLPDVVKPVSYNIKLIPNIKAETFEGKVEITIKVKESTSQIILHSKNLNINKNDIEIEEIPDDTKEPHKKTVAVKSANNVGEPGQEFFAIVLDTELKVCNKYIVKITYTGVLNNDKKGFYIAKYKDENGVEKKFATTHFQPTAARLAFPCFDEPALKAKFKITLVKPNKDYIAVSNTPRIVTSDQVEDEFAETFEMSTYQIAFIVSEMKLSNILTVNSINHQVLARPQAIKHRTEQYALETGSKILKEIENFVNVSYSLTKMDQAAIPDDYFSAGSMENWGLVTYKETNLLYSDKTTTTSRKQTIATIIAHEFGHQWFGNLVSPKWWKYLWLNEGFATYFEYRGADLVHTDWNLMDQFVVKNTQYVFGLDSLENKTRPMNHDAGSPTAISALFDRVAYEKSGSVIRMMEAFLTTQVFIKGLHYYLESRKYNYATPEHLYENLQKALDASTDIKLPSDLSVSKIMRTWTEKEGYPVSGKIPQQLNAIYENFVNAILFQSRFSLNKESVSFDSSWIIPINFATKTNKDFDNITADKWLTVKEDVIDVKYLKKDEWLLVNKKQTGYYRVNYDYKNWDLIVDALKEDHNQIHIVNRAQLIDDTFNLARSGRLSYDIPFELIWYLKNETNYIPFYSFFTAIDFLNTMLSISPYHINFKNHMLNILDCIYKHLGDEEKTDDSHTDKLNRANVLKWICDLGHDGCRTKALTKLRNWQINESTPIELNLQASTFCGAMRLANETEWQFLYSQYEEATDSIDTDLQDAFSAVCNSGSFGVNAAFQYLLNDFESLHSKLGNRMMSIISMIGSKLTTKEQLIEGIGAQGSLDNGKWPRR</sequence>
<evidence type="ECO:0000256" key="16">
    <source>
        <dbReference type="ARBA" id="ARBA00023136"/>
    </source>
</evidence>
<dbReference type="FunFam" id="1.10.390.10:FF:000013">
    <property type="entry name" value="Aminopeptidase N"/>
    <property type="match status" value="1"/>
</dbReference>
<comment type="subcellular location">
    <subcellularLocation>
        <location evidence="2">Cell membrane</location>
        <topology evidence="2">Lipid-anchor</topology>
        <topology evidence="2">GPI-anchor</topology>
    </subcellularLocation>
    <subcellularLocation>
        <location evidence="1">Membrane</location>
        <topology evidence="1">Single-pass type II membrane protein</topology>
    </subcellularLocation>
</comment>
<dbReference type="GO" id="GO:0098552">
    <property type="term" value="C:side of membrane"/>
    <property type="evidence" value="ECO:0007669"/>
    <property type="project" value="UniProtKB-KW"/>
</dbReference>
<dbReference type="InterPro" id="IPR024571">
    <property type="entry name" value="ERAP1-like_C_dom"/>
</dbReference>
<keyword evidence="18" id="KW-0449">Lipoprotein</keyword>
<keyword evidence="14" id="KW-1133">Transmembrane helix</keyword>
<keyword evidence="8" id="KW-0812">Transmembrane</keyword>
<evidence type="ECO:0000256" key="20">
    <source>
        <dbReference type="PIRSR" id="PIRSR634016-3"/>
    </source>
</evidence>
<dbReference type="Gene3D" id="1.10.390.10">
    <property type="entry name" value="Neutral Protease Domain 2"/>
    <property type="match status" value="1"/>
</dbReference>
<comment type="cofactor">
    <cofactor evidence="20 22">
        <name>Zn(2+)</name>
        <dbReference type="ChEBI" id="CHEBI:29105"/>
    </cofactor>
    <text evidence="20 22">Binds 1 zinc ion per subunit.</text>
</comment>
<dbReference type="InterPro" id="IPR050344">
    <property type="entry name" value="Peptidase_M1_aminopeptidases"/>
</dbReference>
<dbReference type="PANTHER" id="PTHR11533">
    <property type="entry name" value="PROTEASE M1 ZINC METALLOPROTEASE"/>
    <property type="match status" value="1"/>
</dbReference>
<dbReference type="OrthoDB" id="10031169at2759"/>
<evidence type="ECO:0000256" key="3">
    <source>
        <dbReference type="ARBA" id="ARBA00010136"/>
    </source>
</evidence>
<dbReference type="InterPro" id="IPR045357">
    <property type="entry name" value="Aminopeptidase_N-like_N"/>
</dbReference>
<keyword evidence="10" id="KW-0732">Signal</keyword>
<keyword evidence="5" id="KW-1003">Cell membrane</keyword>
<dbReference type="GO" id="GO:0070006">
    <property type="term" value="F:metalloaminopeptidase activity"/>
    <property type="evidence" value="ECO:0007669"/>
    <property type="project" value="TreeGrafter"/>
</dbReference>
<evidence type="ECO:0000256" key="22">
    <source>
        <dbReference type="RuleBase" id="RU364040"/>
    </source>
</evidence>
<feature type="domain" description="Peptidase M1 membrane alanine aminopeptidase" evidence="23">
    <location>
        <begin position="283"/>
        <end position="513"/>
    </location>
</feature>
<evidence type="ECO:0000259" key="25">
    <source>
        <dbReference type="Pfam" id="PF17900"/>
    </source>
</evidence>
<evidence type="ECO:0000256" key="1">
    <source>
        <dbReference type="ARBA" id="ARBA00004606"/>
    </source>
</evidence>
<dbReference type="InterPro" id="IPR027268">
    <property type="entry name" value="Peptidase_M4/M1_CTD_sf"/>
</dbReference>
<keyword evidence="16" id="KW-0472">Membrane</keyword>
<dbReference type="InterPro" id="IPR042097">
    <property type="entry name" value="Aminopeptidase_N-like_N_sf"/>
</dbReference>
<dbReference type="EMBL" id="VTPC01008701">
    <property type="protein sequence ID" value="KAF2892511.1"/>
    <property type="molecule type" value="Genomic_DNA"/>
</dbReference>
<evidence type="ECO:0000256" key="7">
    <source>
        <dbReference type="ARBA" id="ARBA00022670"/>
    </source>
</evidence>
<evidence type="ECO:0000256" key="4">
    <source>
        <dbReference type="ARBA" id="ARBA00022438"/>
    </source>
</evidence>
<evidence type="ECO:0000259" key="24">
    <source>
        <dbReference type="Pfam" id="PF11838"/>
    </source>
</evidence>
<evidence type="ECO:0000256" key="12">
    <source>
        <dbReference type="ARBA" id="ARBA00022833"/>
    </source>
</evidence>
<dbReference type="Gene3D" id="2.60.40.1730">
    <property type="entry name" value="tricorn interacting facor f3 domain"/>
    <property type="match status" value="1"/>
</dbReference>
<feature type="active site" description="Proton acceptor" evidence="19">
    <location>
        <position position="358"/>
    </location>
</feature>
<feature type="domain" description="Aminopeptidase N-like N-terminal" evidence="25">
    <location>
        <begin position="53"/>
        <end position="245"/>
    </location>
</feature>
<dbReference type="InterPro" id="IPR034016">
    <property type="entry name" value="M1_APN-typ"/>
</dbReference>
<dbReference type="Pfam" id="PF17900">
    <property type="entry name" value="Peptidase_M1_N"/>
    <property type="match status" value="1"/>
</dbReference>
<dbReference type="AlphaFoldDB" id="A0A8K0CWB4"/>
<reference evidence="26" key="1">
    <citation type="submission" date="2019-08" db="EMBL/GenBank/DDBJ databases">
        <title>The genome of the North American firefly Photinus pyralis.</title>
        <authorList>
            <consortium name="Photinus pyralis genome working group"/>
            <person name="Fallon T.R."/>
            <person name="Sander Lower S.E."/>
            <person name="Weng J.-K."/>
        </authorList>
    </citation>
    <scope>NUCLEOTIDE SEQUENCE</scope>
    <source>
        <strain evidence="26">TRF0915ILg1</strain>
        <tissue evidence="26">Whole body</tissue>
    </source>
</reference>
<dbReference type="Gene3D" id="2.60.40.1910">
    <property type="match status" value="1"/>
</dbReference>
<dbReference type="GO" id="GO:0008270">
    <property type="term" value="F:zinc ion binding"/>
    <property type="evidence" value="ECO:0007669"/>
    <property type="project" value="UniProtKB-UniRule"/>
</dbReference>
<dbReference type="FunFam" id="2.60.40.1730:FF:000001">
    <property type="entry name" value="Leucyl-cystinyl aminopeptidase"/>
    <property type="match status" value="1"/>
</dbReference>
<evidence type="ECO:0000256" key="14">
    <source>
        <dbReference type="ARBA" id="ARBA00022989"/>
    </source>
</evidence>
<keyword evidence="12 20" id="KW-0862">Zinc</keyword>
<dbReference type="GO" id="GO:0043171">
    <property type="term" value="P:peptide catabolic process"/>
    <property type="evidence" value="ECO:0007669"/>
    <property type="project" value="TreeGrafter"/>
</dbReference>
<evidence type="ECO:0000256" key="19">
    <source>
        <dbReference type="PIRSR" id="PIRSR634016-1"/>
    </source>
</evidence>
<feature type="binding site" evidence="20">
    <location>
        <position position="361"/>
    </location>
    <ligand>
        <name>Zn(2+)</name>
        <dbReference type="ChEBI" id="CHEBI:29105"/>
        <note>catalytic</note>
    </ligand>
</feature>
<dbReference type="GO" id="GO:0005737">
    <property type="term" value="C:cytoplasm"/>
    <property type="evidence" value="ECO:0007669"/>
    <property type="project" value="TreeGrafter"/>
</dbReference>
<keyword evidence="4 22" id="KW-0031">Aminopeptidase</keyword>
<comment type="similarity">
    <text evidence="3 22">Belongs to the peptidase M1 family.</text>
</comment>
<keyword evidence="7 22" id="KW-0645">Protease</keyword>
<feature type="binding site" evidence="20">
    <location>
        <position position="357"/>
    </location>
    <ligand>
        <name>Zn(2+)</name>
        <dbReference type="ChEBI" id="CHEBI:29105"/>
        <note>catalytic</note>
    </ligand>
</feature>
<keyword evidence="13" id="KW-0735">Signal-anchor</keyword>
<dbReference type="SUPFAM" id="SSF55486">
    <property type="entry name" value="Metalloproteases ('zincins'), catalytic domain"/>
    <property type="match status" value="1"/>
</dbReference>
<accession>A0A8K0CWB4</accession>
<dbReference type="Pfam" id="PF11838">
    <property type="entry name" value="ERAP1_C"/>
    <property type="match status" value="1"/>
</dbReference>
<feature type="binding site" evidence="20">
    <location>
        <position position="380"/>
    </location>
    <ligand>
        <name>Zn(2+)</name>
        <dbReference type="ChEBI" id="CHEBI:29105"/>
        <note>catalytic</note>
    </ligand>
</feature>
<protein>
    <recommendedName>
        <fullName evidence="22">Aminopeptidase</fullName>
        <ecNumber evidence="22">3.4.11.-</ecNumber>
    </recommendedName>
</protein>
<proteinExistence type="inferred from homology"/>
<dbReference type="PRINTS" id="PR00756">
    <property type="entry name" value="ALADIPTASE"/>
</dbReference>
<dbReference type="GO" id="GO:0006508">
    <property type="term" value="P:proteolysis"/>
    <property type="evidence" value="ECO:0007669"/>
    <property type="project" value="UniProtKB-KW"/>
</dbReference>
<dbReference type="InterPro" id="IPR001930">
    <property type="entry name" value="Peptidase_M1"/>
</dbReference>
<organism evidence="26 27">
    <name type="scientific">Ignelater luminosus</name>
    <name type="common">Cucubano</name>
    <name type="synonym">Pyrophorus luminosus</name>
    <dbReference type="NCBI Taxonomy" id="2038154"/>
    <lineage>
        <taxon>Eukaryota</taxon>
        <taxon>Metazoa</taxon>
        <taxon>Ecdysozoa</taxon>
        <taxon>Arthropoda</taxon>
        <taxon>Hexapoda</taxon>
        <taxon>Insecta</taxon>
        <taxon>Pterygota</taxon>
        <taxon>Neoptera</taxon>
        <taxon>Endopterygota</taxon>
        <taxon>Coleoptera</taxon>
        <taxon>Polyphaga</taxon>
        <taxon>Elateriformia</taxon>
        <taxon>Elateroidea</taxon>
        <taxon>Elateridae</taxon>
        <taxon>Agrypninae</taxon>
        <taxon>Pyrophorini</taxon>
        <taxon>Ignelater</taxon>
    </lineage>
</organism>